<keyword evidence="3" id="KW-1185">Reference proteome</keyword>
<organism evidence="2 3">
    <name type="scientific">Bacillus kandeliae</name>
    <dbReference type="NCBI Taxonomy" id="3129297"/>
    <lineage>
        <taxon>Bacteria</taxon>
        <taxon>Bacillati</taxon>
        <taxon>Bacillota</taxon>
        <taxon>Bacilli</taxon>
        <taxon>Bacillales</taxon>
        <taxon>Bacillaceae</taxon>
        <taxon>Bacillus</taxon>
    </lineage>
</organism>
<evidence type="ECO:0000256" key="1">
    <source>
        <dbReference type="SAM" id="Phobius"/>
    </source>
</evidence>
<keyword evidence="1" id="KW-0472">Membrane</keyword>
<protein>
    <recommendedName>
        <fullName evidence="4">Lipoprotein</fullName>
    </recommendedName>
</protein>
<keyword evidence="1" id="KW-1133">Transmembrane helix</keyword>
<proteinExistence type="predicted"/>
<evidence type="ECO:0008006" key="4">
    <source>
        <dbReference type="Google" id="ProtNLM"/>
    </source>
</evidence>
<keyword evidence="1" id="KW-0812">Transmembrane</keyword>
<accession>A0ABZ2N7M2</accession>
<evidence type="ECO:0000313" key="3">
    <source>
        <dbReference type="Proteomes" id="UP001387364"/>
    </source>
</evidence>
<dbReference type="Proteomes" id="UP001387364">
    <property type="component" value="Chromosome"/>
</dbReference>
<dbReference type="PROSITE" id="PS51257">
    <property type="entry name" value="PROKAR_LIPOPROTEIN"/>
    <property type="match status" value="1"/>
</dbReference>
<gene>
    <name evidence="2" type="ORF">WDJ61_01800</name>
</gene>
<dbReference type="RefSeq" id="WP_338752757.1">
    <property type="nucleotide sequence ID" value="NZ_CP147404.1"/>
</dbReference>
<dbReference type="EMBL" id="CP147404">
    <property type="protein sequence ID" value="WXB93434.1"/>
    <property type="molecule type" value="Genomic_DNA"/>
</dbReference>
<reference evidence="2 3" key="1">
    <citation type="submission" date="2024-02" db="EMBL/GenBank/DDBJ databases">
        <title>Seven novel Bacillus-like species.</title>
        <authorList>
            <person name="Liu G."/>
        </authorList>
    </citation>
    <scope>NUCLEOTIDE SEQUENCE [LARGE SCALE GENOMIC DNA]</scope>
    <source>
        <strain evidence="2 3">FJAT-52991</strain>
    </source>
</reference>
<name>A0ABZ2N7M2_9BACI</name>
<feature type="transmembrane region" description="Helical" evidence="1">
    <location>
        <begin position="6"/>
        <end position="23"/>
    </location>
</feature>
<sequence>MKKFNYVSAILVAMMMVTGCNFTNNNDSSKKTMETSKKMPDLTSGIDKVQTSLNDLGTVVDQSPNGTEKIQAIGEHLEENWDTIEKQVEEVYPTDYRNIEESLYPLINEAKKDQPNRQKMKPLITDTKKKITEFKEKLKTST</sequence>
<evidence type="ECO:0000313" key="2">
    <source>
        <dbReference type="EMBL" id="WXB93434.1"/>
    </source>
</evidence>